<dbReference type="AlphaFoldDB" id="A0AA41Z568"/>
<dbReference type="PRINTS" id="PR01438">
    <property type="entry name" value="UNVRSLSTRESS"/>
</dbReference>
<dbReference type="Proteomes" id="UP001165565">
    <property type="component" value="Unassembled WGS sequence"/>
</dbReference>
<name>A0AA41Z568_9SPHN</name>
<dbReference type="SUPFAM" id="SSF52402">
    <property type="entry name" value="Adenine nucleotide alpha hydrolases-like"/>
    <property type="match status" value="1"/>
</dbReference>
<reference evidence="3" key="1">
    <citation type="submission" date="2022-06" db="EMBL/GenBank/DDBJ databases">
        <title>Sphingomonas sp. nov. isolated from rhizosphere soil of tomato.</title>
        <authorList>
            <person name="Dong H."/>
            <person name="Gao R."/>
        </authorList>
    </citation>
    <scope>NUCLEOTIDE SEQUENCE</scope>
    <source>
        <strain evidence="3">MMSM24</strain>
    </source>
</reference>
<dbReference type="InterPro" id="IPR014729">
    <property type="entry name" value="Rossmann-like_a/b/a_fold"/>
</dbReference>
<dbReference type="EMBL" id="JANFAV010000002">
    <property type="protein sequence ID" value="MCW6534247.1"/>
    <property type="molecule type" value="Genomic_DNA"/>
</dbReference>
<proteinExistence type="inferred from homology"/>
<sequence length="155" mass="16983">MYKHLLLASDGTRESLVTLREGALIARRFEATAHLLIIEPETASTRIAESHCAVERSAHSRELLDLGLSRLRQLGVKSTGELLRGEPVRLISERVGPLGIDLVVLGHRRQSFLDRWWSGANGGYIVDNVACSVLVVRDTISDEEFNCHLAAASAG</sequence>
<dbReference type="PANTHER" id="PTHR46268:SF6">
    <property type="entry name" value="UNIVERSAL STRESS PROTEIN UP12"/>
    <property type="match status" value="1"/>
</dbReference>
<evidence type="ECO:0000256" key="1">
    <source>
        <dbReference type="ARBA" id="ARBA00008791"/>
    </source>
</evidence>
<organism evidence="3 4">
    <name type="scientific">Sphingomonas lycopersici</name>
    <dbReference type="NCBI Taxonomy" id="2951807"/>
    <lineage>
        <taxon>Bacteria</taxon>
        <taxon>Pseudomonadati</taxon>
        <taxon>Pseudomonadota</taxon>
        <taxon>Alphaproteobacteria</taxon>
        <taxon>Sphingomonadales</taxon>
        <taxon>Sphingomonadaceae</taxon>
        <taxon>Sphingomonas</taxon>
    </lineage>
</organism>
<dbReference type="InterPro" id="IPR006016">
    <property type="entry name" value="UspA"/>
</dbReference>
<protein>
    <submittedName>
        <fullName evidence="3">Universal stress protein</fullName>
    </submittedName>
</protein>
<evidence type="ECO:0000313" key="3">
    <source>
        <dbReference type="EMBL" id="MCW6534247.1"/>
    </source>
</evidence>
<dbReference type="Pfam" id="PF00582">
    <property type="entry name" value="Usp"/>
    <property type="match status" value="1"/>
</dbReference>
<comment type="similarity">
    <text evidence="1">Belongs to the universal stress protein A family.</text>
</comment>
<evidence type="ECO:0000313" key="4">
    <source>
        <dbReference type="Proteomes" id="UP001165565"/>
    </source>
</evidence>
<accession>A0AA41Z568</accession>
<feature type="domain" description="UspA" evidence="2">
    <location>
        <begin position="1"/>
        <end position="137"/>
    </location>
</feature>
<dbReference type="CDD" id="cd00293">
    <property type="entry name" value="USP-like"/>
    <property type="match status" value="1"/>
</dbReference>
<dbReference type="RefSeq" id="WP_265268179.1">
    <property type="nucleotide sequence ID" value="NZ_JANFAV010000002.1"/>
</dbReference>
<dbReference type="Gene3D" id="3.40.50.620">
    <property type="entry name" value="HUPs"/>
    <property type="match status" value="1"/>
</dbReference>
<dbReference type="PANTHER" id="PTHR46268">
    <property type="entry name" value="STRESS RESPONSE PROTEIN NHAX"/>
    <property type="match status" value="1"/>
</dbReference>
<evidence type="ECO:0000259" key="2">
    <source>
        <dbReference type="Pfam" id="PF00582"/>
    </source>
</evidence>
<gene>
    <name evidence="3" type="ORF">NEE01_05545</name>
</gene>
<dbReference type="InterPro" id="IPR006015">
    <property type="entry name" value="Universal_stress_UspA"/>
</dbReference>
<keyword evidence="4" id="KW-1185">Reference proteome</keyword>
<comment type="caution">
    <text evidence="3">The sequence shown here is derived from an EMBL/GenBank/DDBJ whole genome shotgun (WGS) entry which is preliminary data.</text>
</comment>